<proteinExistence type="predicted"/>
<reference evidence="2 3" key="1">
    <citation type="journal article" date="2007" name="Nature">
        <title>Evolution of genes and genomes on the Drosophila phylogeny.</title>
        <authorList>
            <consortium name="Drosophila 12 Genomes Consortium"/>
            <person name="Clark A.G."/>
            <person name="Eisen M.B."/>
            <person name="Smith D.R."/>
            <person name="Bergman C.M."/>
            <person name="Oliver B."/>
            <person name="Markow T.A."/>
            <person name="Kaufman T.C."/>
            <person name="Kellis M."/>
            <person name="Gelbart W."/>
            <person name="Iyer V.N."/>
            <person name="Pollard D.A."/>
            <person name="Sackton T.B."/>
            <person name="Larracuente A.M."/>
            <person name="Singh N.D."/>
            <person name="Abad J.P."/>
            <person name="Abt D.N."/>
            <person name="Adryan B."/>
            <person name="Aguade M."/>
            <person name="Akashi H."/>
            <person name="Anderson W.W."/>
            <person name="Aquadro C.F."/>
            <person name="Ardell D.H."/>
            <person name="Arguello R."/>
            <person name="Artieri C.G."/>
            <person name="Barbash D.A."/>
            <person name="Barker D."/>
            <person name="Barsanti P."/>
            <person name="Batterham P."/>
            <person name="Batzoglou S."/>
            <person name="Begun D."/>
            <person name="Bhutkar A."/>
            <person name="Blanco E."/>
            <person name="Bosak S.A."/>
            <person name="Bradley R.K."/>
            <person name="Brand A.D."/>
            <person name="Brent M.R."/>
            <person name="Brooks A.N."/>
            <person name="Brown R.H."/>
            <person name="Butlin R.K."/>
            <person name="Caggese C."/>
            <person name="Calvi B.R."/>
            <person name="Bernardo de Carvalho A."/>
            <person name="Caspi A."/>
            <person name="Castrezana S."/>
            <person name="Celniker S.E."/>
            <person name="Chang J.L."/>
            <person name="Chapple C."/>
            <person name="Chatterji S."/>
            <person name="Chinwalla A."/>
            <person name="Civetta A."/>
            <person name="Clifton S.W."/>
            <person name="Comeron J.M."/>
            <person name="Costello J.C."/>
            <person name="Coyne J.A."/>
            <person name="Daub J."/>
            <person name="David R.G."/>
            <person name="Delcher A.L."/>
            <person name="Delehaunty K."/>
            <person name="Do C.B."/>
            <person name="Ebling H."/>
            <person name="Edwards K."/>
            <person name="Eickbush T."/>
            <person name="Evans J.D."/>
            <person name="Filipski A."/>
            <person name="Findeiss S."/>
            <person name="Freyhult E."/>
            <person name="Fulton L."/>
            <person name="Fulton R."/>
            <person name="Garcia A.C."/>
            <person name="Gardiner A."/>
            <person name="Garfield D.A."/>
            <person name="Garvin B.E."/>
            <person name="Gibson G."/>
            <person name="Gilbert D."/>
            <person name="Gnerre S."/>
            <person name="Godfrey J."/>
            <person name="Good R."/>
            <person name="Gotea V."/>
            <person name="Gravely B."/>
            <person name="Greenberg A.J."/>
            <person name="Griffiths-Jones S."/>
            <person name="Gross S."/>
            <person name="Guigo R."/>
            <person name="Gustafson E.A."/>
            <person name="Haerty W."/>
            <person name="Hahn M.W."/>
            <person name="Halligan D.L."/>
            <person name="Halpern A.L."/>
            <person name="Halter G.M."/>
            <person name="Han M.V."/>
            <person name="Heger A."/>
            <person name="Hillier L."/>
            <person name="Hinrichs A.S."/>
            <person name="Holmes I."/>
            <person name="Hoskins R.A."/>
            <person name="Hubisz M.J."/>
            <person name="Hultmark D."/>
            <person name="Huntley M.A."/>
            <person name="Jaffe D.B."/>
            <person name="Jagadeeshan S."/>
            <person name="Jeck W.R."/>
            <person name="Johnson J."/>
            <person name="Jones C.D."/>
            <person name="Jordan W.C."/>
            <person name="Karpen G.H."/>
            <person name="Kataoka E."/>
            <person name="Keightley P.D."/>
            <person name="Kheradpour P."/>
            <person name="Kirkness E.F."/>
            <person name="Koerich L.B."/>
            <person name="Kristiansen K."/>
            <person name="Kudrna D."/>
            <person name="Kulathinal R.J."/>
            <person name="Kumar S."/>
            <person name="Kwok R."/>
            <person name="Lander E."/>
            <person name="Langley C.H."/>
            <person name="Lapoint R."/>
            <person name="Lazzaro B.P."/>
            <person name="Lee S.J."/>
            <person name="Levesque L."/>
            <person name="Li R."/>
            <person name="Lin C.F."/>
            <person name="Lin M.F."/>
            <person name="Lindblad-Toh K."/>
            <person name="Llopart A."/>
            <person name="Long M."/>
            <person name="Low L."/>
            <person name="Lozovsky E."/>
            <person name="Lu J."/>
            <person name="Luo M."/>
            <person name="Machado C.A."/>
            <person name="Makalowski W."/>
            <person name="Marzo M."/>
            <person name="Matsuda M."/>
            <person name="Matzkin L."/>
            <person name="McAllister B."/>
            <person name="McBride C.S."/>
            <person name="McKernan B."/>
            <person name="McKernan K."/>
            <person name="Mendez-Lago M."/>
            <person name="Minx P."/>
            <person name="Mollenhauer M.U."/>
            <person name="Montooth K."/>
            <person name="Mount S.M."/>
            <person name="Mu X."/>
            <person name="Myers E."/>
            <person name="Negre B."/>
            <person name="Newfeld S."/>
            <person name="Nielsen R."/>
            <person name="Noor M.A."/>
            <person name="O'Grady P."/>
            <person name="Pachter L."/>
            <person name="Papaceit M."/>
            <person name="Parisi M.J."/>
            <person name="Parisi M."/>
            <person name="Parts L."/>
            <person name="Pedersen J.S."/>
            <person name="Pesole G."/>
            <person name="Phillippy A.M."/>
            <person name="Ponting C.P."/>
            <person name="Pop M."/>
            <person name="Porcelli D."/>
            <person name="Powell J.R."/>
            <person name="Prohaska S."/>
            <person name="Pruitt K."/>
            <person name="Puig M."/>
            <person name="Quesneville H."/>
            <person name="Ram K.R."/>
            <person name="Rand D."/>
            <person name="Rasmussen M.D."/>
            <person name="Reed L.K."/>
            <person name="Reenan R."/>
            <person name="Reily A."/>
            <person name="Remington K.A."/>
            <person name="Rieger T.T."/>
            <person name="Ritchie M.G."/>
            <person name="Robin C."/>
            <person name="Rogers Y.H."/>
            <person name="Rohde C."/>
            <person name="Rozas J."/>
            <person name="Rubenfield M.J."/>
            <person name="Ruiz A."/>
            <person name="Russo S."/>
            <person name="Salzberg S.L."/>
            <person name="Sanchez-Gracia A."/>
            <person name="Saranga D.J."/>
            <person name="Sato H."/>
            <person name="Schaeffer S.W."/>
            <person name="Schatz M.C."/>
            <person name="Schlenke T."/>
            <person name="Schwartz R."/>
            <person name="Segarra C."/>
            <person name="Singh R.S."/>
            <person name="Sirot L."/>
            <person name="Sirota M."/>
            <person name="Sisneros N.B."/>
            <person name="Smith C.D."/>
            <person name="Smith T.F."/>
            <person name="Spieth J."/>
            <person name="Stage D.E."/>
            <person name="Stark A."/>
            <person name="Stephan W."/>
            <person name="Strausberg R.L."/>
            <person name="Strempel S."/>
            <person name="Sturgill D."/>
            <person name="Sutton G."/>
            <person name="Sutton G.G."/>
            <person name="Tao W."/>
            <person name="Teichmann S."/>
            <person name="Tobari Y.N."/>
            <person name="Tomimura Y."/>
            <person name="Tsolas J.M."/>
            <person name="Valente V.L."/>
            <person name="Venter E."/>
            <person name="Venter J.C."/>
            <person name="Vicario S."/>
            <person name="Vieira F.G."/>
            <person name="Vilella A.J."/>
            <person name="Villasante A."/>
            <person name="Walenz B."/>
            <person name="Wang J."/>
            <person name="Wasserman M."/>
            <person name="Watts T."/>
            <person name="Wilson D."/>
            <person name="Wilson R.K."/>
            <person name="Wing R.A."/>
            <person name="Wolfner M.F."/>
            <person name="Wong A."/>
            <person name="Wong G.K."/>
            <person name="Wu C.I."/>
            <person name="Wu G."/>
            <person name="Yamamoto D."/>
            <person name="Yang H.P."/>
            <person name="Yang S.P."/>
            <person name="Yorke J.A."/>
            <person name="Yoshida K."/>
            <person name="Zdobnov E."/>
            <person name="Zhang P."/>
            <person name="Zhang Y."/>
            <person name="Zimin A.V."/>
            <person name="Baldwin J."/>
            <person name="Abdouelleil A."/>
            <person name="Abdulkadir J."/>
            <person name="Abebe A."/>
            <person name="Abera B."/>
            <person name="Abreu J."/>
            <person name="Acer S.C."/>
            <person name="Aftuck L."/>
            <person name="Alexander A."/>
            <person name="An P."/>
            <person name="Anderson E."/>
            <person name="Anderson S."/>
            <person name="Arachi H."/>
            <person name="Azer M."/>
            <person name="Bachantsang P."/>
            <person name="Barry A."/>
            <person name="Bayul T."/>
            <person name="Berlin A."/>
            <person name="Bessette D."/>
            <person name="Bloom T."/>
            <person name="Blye J."/>
            <person name="Boguslavskiy L."/>
            <person name="Bonnet C."/>
            <person name="Boukhgalter B."/>
            <person name="Bourzgui I."/>
            <person name="Brown A."/>
            <person name="Cahill P."/>
            <person name="Channer S."/>
            <person name="Cheshatsang Y."/>
            <person name="Chuda L."/>
            <person name="Citroen M."/>
            <person name="Collymore A."/>
            <person name="Cooke P."/>
            <person name="Costello M."/>
            <person name="D'Aco K."/>
            <person name="Daza R."/>
            <person name="De Haan G."/>
            <person name="DeGray S."/>
            <person name="DeMaso C."/>
            <person name="Dhargay N."/>
            <person name="Dooley K."/>
            <person name="Dooley E."/>
            <person name="Doricent M."/>
            <person name="Dorje P."/>
            <person name="Dorjee K."/>
            <person name="Dupes A."/>
            <person name="Elong R."/>
            <person name="Falk J."/>
            <person name="Farina A."/>
            <person name="Faro S."/>
            <person name="Ferguson D."/>
            <person name="Fisher S."/>
            <person name="Foley C.D."/>
            <person name="Franke A."/>
            <person name="Friedrich D."/>
            <person name="Gadbois L."/>
            <person name="Gearin G."/>
            <person name="Gearin C.R."/>
            <person name="Giannoukos G."/>
            <person name="Goode T."/>
            <person name="Graham J."/>
            <person name="Grandbois E."/>
            <person name="Grewal S."/>
            <person name="Gyaltsen K."/>
            <person name="Hafez N."/>
            <person name="Hagos B."/>
            <person name="Hall J."/>
            <person name="Henson C."/>
            <person name="Hollinger A."/>
            <person name="Honan T."/>
            <person name="Huard M.D."/>
            <person name="Hughes L."/>
            <person name="Hurhula B."/>
            <person name="Husby M.E."/>
            <person name="Kamat A."/>
            <person name="Kanga B."/>
            <person name="Kashin S."/>
            <person name="Khazanovich D."/>
            <person name="Kisner P."/>
            <person name="Lance K."/>
            <person name="Lara M."/>
            <person name="Lee W."/>
            <person name="Lennon N."/>
            <person name="Letendre F."/>
            <person name="LeVine R."/>
            <person name="Lipovsky A."/>
            <person name="Liu X."/>
            <person name="Liu J."/>
            <person name="Liu S."/>
            <person name="Lokyitsang T."/>
            <person name="Lokyitsang Y."/>
            <person name="Lubonja R."/>
            <person name="Lui A."/>
            <person name="MacDonald P."/>
            <person name="Magnisalis V."/>
            <person name="Maru K."/>
            <person name="Matthews C."/>
            <person name="McCusker W."/>
            <person name="McDonough S."/>
            <person name="Mehta T."/>
            <person name="Meldrim J."/>
            <person name="Meneus L."/>
            <person name="Mihai O."/>
            <person name="Mihalev A."/>
            <person name="Mihova T."/>
            <person name="Mittelman R."/>
            <person name="Mlenga V."/>
            <person name="Montmayeur A."/>
            <person name="Mulrain L."/>
            <person name="Navidi A."/>
            <person name="Naylor J."/>
            <person name="Negash T."/>
            <person name="Nguyen T."/>
            <person name="Nguyen N."/>
            <person name="Nicol R."/>
            <person name="Norbu C."/>
            <person name="Norbu N."/>
            <person name="Novod N."/>
            <person name="O'Neill B."/>
            <person name="Osman S."/>
            <person name="Markiewicz E."/>
            <person name="Oyono O.L."/>
            <person name="Patti C."/>
            <person name="Phunkhang P."/>
            <person name="Pierre F."/>
            <person name="Priest M."/>
            <person name="Raghuraman S."/>
            <person name="Rege F."/>
            <person name="Reyes R."/>
            <person name="Rise C."/>
            <person name="Rogov P."/>
            <person name="Ross K."/>
            <person name="Ryan E."/>
            <person name="Settipalli S."/>
            <person name="Shea T."/>
            <person name="Sherpa N."/>
            <person name="Shi L."/>
            <person name="Shih D."/>
            <person name="Sparrow T."/>
            <person name="Spaulding J."/>
            <person name="Stalker J."/>
            <person name="Stange-Thomann N."/>
            <person name="Stavropoulos S."/>
            <person name="Stone C."/>
            <person name="Strader C."/>
            <person name="Tesfaye S."/>
            <person name="Thomson T."/>
            <person name="Thoulutsang Y."/>
            <person name="Thoulutsang D."/>
            <person name="Topham K."/>
            <person name="Topping I."/>
            <person name="Tsamla T."/>
            <person name="Vassiliev H."/>
            <person name="Vo A."/>
            <person name="Wangchuk T."/>
            <person name="Wangdi T."/>
            <person name="Weiand M."/>
            <person name="Wilkinson J."/>
            <person name="Wilson A."/>
            <person name="Yadav S."/>
            <person name="Young G."/>
            <person name="Yu Q."/>
            <person name="Zembek L."/>
            <person name="Zhong D."/>
            <person name="Zimmer A."/>
            <person name="Zwirko Z."/>
            <person name="Jaffe D.B."/>
            <person name="Alvarez P."/>
            <person name="Brockman W."/>
            <person name="Butler J."/>
            <person name="Chin C."/>
            <person name="Gnerre S."/>
            <person name="Grabherr M."/>
            <person name="Kleber M."/>
            <person name="Mauceli E."/>
            <person name="MacCallum I."/>
        </authorList>
    </citation>
    <scope>NUCLEOTIDE SEQUENCE [LARGE SCALE GENOMIC DNA]</scope>
    <source>
        <strain evidence="3">MSH-3 / Tucson 14011-0111.49</strain>
    </source>
</reference>
<dbReference type="AlphaFoldDB" id="B4G5U6"/>
<dbReference type="Proteomes" id="UP000008744">
    <property type="component" value="Unassembled WGS sequence"/>
</dbReference>
<keyword evidence="3" id="KW-1185">Reference proteome</keyword>
<protein>
    <submittedName>
        <fullName evidence="2">GL23871</fullName>
    </submittedName>
</protein>
<name>B4G5U6_DROPE</name>
<evidence type="ECO:0000313" key="3">
    <source>
        <dbReference type="Proteomes" id="UP000008744"/>
    </source>
</evidence>
<accession>B4G5U6</accession>
<sequence>MKTFLTIVCGGVELELPAEDEAENGNKVGGETIANDNENDNDNDDDENDEDGTADGG</sequence>
<dbReference type="HOGENOM" id="CLU_2998624_0_0_1"/>
<evidence type="ECO:0000256" key="1">
    <source>
        <dbReference type="SAM" id="MobiDB-lite"/>
    </source>
</evidence>
<feature type="region of interest" description="Disordered" evidence="1">
    <location>
        <begin position="18"/>
        <end position="57"/>
    </location>
</feature>
<organism evidence="3">
    <name type="scientific">Drosophila persimilis</name>
    <name type="common">Fruit fly</name>
    <dbReference type="NCBI Taxonomy" id="7234"/>
    <lineage>
        <taxon>Eukaryota</taxon>
        <taxon>Metazoa</taxon>
        <taxon>Ecdysozoa</taxon>
        <taxon>Arthropoda</taxon>
        <taxon>Hexapoda</taxon>
        <taxon>Insecta</taxon>
        <taxon>Pterygota</taxon>
        <taxon>Neoptera</taxon>
        <taxon>Endopterygota</taxon>
        <taxon>Diptera</taxon>
        <taxon>Brachycera</taxon>
        <taxon>Muscomorpha</taxon>
        <taxon>Ephydroidea</taxon>
        <taxon>Drosophilidae</taxon>
        <taxon>Drosophila</taxon>
        <taxon>Sophophora</taxon>
    </lineage>
</organism>
<evidence type="ECO:0000313" key="2">
    <source>
        <dbReference type="EMBL" id="EDW23940.1"/>
    </source>
</evidence>
<feature type="compositionally biased region" description="Acidic residues" evidence="1">
    <location>
        <begin position="37"/>
        <end position="57"/>
    </location>
</feature>
<dbReference type="EMBL" id="CH479179">
    <property type="protein sequence ID" value="EDW23940.1"/>
    <property type="molecule type" value="Genomic_DNA"/>
</dbReference>
<gene>
    <name evidence="2" type="primary">Dper\GL23871</name>
    <name evidence="2" type="ORF">Dper_GL23871</name>
</gene>